<keyword evidence="2" id="KW-1185">Reference proteome</keyword>
<comment type="caution">
    <text evidence="1">The sequence shown here is derived from an EMBL/GenBank/DDBJ whole genome shotgun (WGS) entry which is preliminary data.</text>
</comment>
<evidence type="ECO:0000313" key="2">
    <source>
        <dbReference type="Proteomes" id="UP000070529"/>
    </source>
</evidence>
<accession>A0A135I500</accession>
<dbReference type="Proteomes" id="UP000070529">
    <property type="component" value="Unassembled WGS sequence"/>
</dbReference>
<gene>
    <name evidence="1" type="ORF">ATN88_07390</name>
</gene>
<organism evidence="1 2">
    <name type="scientific">Enterovibrio coralii</name>
    <dbReference type="NCBI Taxonomy" id="294935"/>
    <lineage>
        <taxon>Bacteria</taxon>
        <taxon>Pseudomonadati</taxon>
        <taxon>Pseudomonadota</taxon>
        <taxon>Gammaproteobacteria</taxon>
        <taxon>Vibrionales</taxon>
        <taxon>Vibrionaceae</taxon>
        <taxon>Enterovibrio</taxon>
    </lineage>
</organism>
<dbReference type="EMBL" id="LNTY01000050">
    <property type="protein sequence ID" value="KXF80505.1"/>
    <property type="molecule type" value="Genomic_DNA"/>
</dbReference>
<protein>
    <submittedName>
        <fullName evidence="1">Uncharacterized protein</fullName>
    </submittedName>
</protein>
<name>A0A135I500_9GAMM</name>
<evidence type="ECO:0000313" key="1">
    <source>
        <dbReference type="EMBL" id="KXF80505.1"/>
    </source>
</evidence>
<dbReference type="AlphaFoldDB" id="A0A135I500"/>
<reference evidence="1 2" key="1">
    <citation type="submission" date="2015-11" db="EMBL/GenBank/DDBJ databases">
        <title>Genomic Taxonomy of the Vibrionaceae.</title>
        <authorList>
            <person name="Gomez-Gil B."/>
            <person name="Enciso-Ibarra J."/>
        </authorList>
    </citation>
    <scope>NUCLEOTIDE SEQUENCE [LARGE SCALE GENOMIC DNA]</scope>
    <source>
        <strain evidence="1 2">CAIM 912</strain>
    </source>
</reference>
<proteinExistence type="predicted"/>
<sequence length="92" mass="10849">MKQYEQNNAINGYQKHILDRGRDLMRAYWLATKQADTALMLDVKKQIMKFNVAHRGIAIDAKVLRRSMKARHRARQKNQKGIRVTEILRDLT</sequence>
<dbReference type="STRING" id="294935.ATN88_07390"/>